<comment type="caution">
    <text evidence="7">The sequence shown here is derived from an EMBL/GenBank/DDBJ whole genome shotgun (WGS) entry which is preliminary data.</text>
</comment>
<dbReference type="Proteomes" id="UP000663828">
    <property type="component" value="Unassembled WGS sequence"/>
</dbReference>
<dbReference type="EMBL" id="CAJNOJ010000139">
    <property type="protein sequence ID" value="CAF1185706.1"/>
    <property type="molecule type" value="Genomic_DNA"/>
</dbReference>
<evidence type="ECO:0000313" key="8">
    <source>
        <dbReference type="EMBL" id="CAF1185706.1"/>
    </source>
</evidence>
<dbReference type="SMART" id="SM00327">
    <property type="entry name" value="VWA"/>
    <property type="match status" value="1"/>
</dbReference>
<keyword evidence="2" id="KW-0862">Zinc</keyword>
<reference evidence="7" key="1">
    <citation type="submission" date="2021-02" db="EMBL/GenBank/DDBJ databases">
        <authorList>
            <person name="Nowell W R."/>
        </authorList>
    </citation>
    <scope>NUCLEOTIDE SEQUENCE</scope>
</reference>
<dbReference type="InterPro" id="IPR036465">
    <property type="entry name" value="vWFA_dom_sf"/>
</dbReference>
<feature type="domain" description="VWFA" evidence="6">
    <location>
        <begin position="191"/>
        <end position="370"/>
    </location>
</feature>
<dbReference type="SUPFAM" id="SSF53300">
    <property type="entry name" value="vWA-like"/>
    <property type="match status" value="1"/>
</dbReference>
<dbReference type="AlphaFoldDB" id="A0A814MLI6"/>
<feature type="domain" description="RING-type" evidence="5">
    <location>
        <begin position="19"/>
        <end position="61"/>
    </location>
</feature>
<feature type="region of interest" description="Disordered" evidence="4">
    <location>
        <begin position="601"/>
        <end position="649"/>
    </location>
</feature>
<evidence type="ECO:0000256" key="1">
    <source>
        <dbReference type="ARBA" id="ARBA00022771"/>
    </source>
</evidence>
<evidence type="ECO:0000256" key="3">
    <source>
        <dbReference type="PROSITE-ProRule" id="PRU00175"/>
    </source>
</evidence>
<keyword evidence="9" id="KW-1185">Reference proteome</keyword>
<evidence type="ECO:0000256" key="2">
    <source>
        <dbReference type="ARBA" id="ARBA00022833"/>
    </source>
</evidence>
<dbReference type="Gene3D" id="3.40.50.410">
    <property type="entry name" value="von Willebrand factor, type A domain"/>
    <property type="match status" value="1"/>
</dbReference>
<dbReference type="PROSITE" id="PS50234">
    <property type="entry name" value="VWFA"/>
    <property type="match status" value="1"/>
</dbReference>
<dbReference type="GO" id="GO:0008270">
    <property type="term" value="F:zinc ion binding"/>
    <property type="evidence" value="ECO:0007669"/>
    <property type="project" value="UniProtKB-KW"/>
</dbReference>
<dbReference type="Proteomes" id="UP000663852">
    <property type="component" value="Unassembled WGS sequence"/>
</dbReference>
<name>A0A814MLI6_ADIRI</name>
<dbReference type="PANTHER" id="PTHR10579">
    <property type="entry name" value="CALCIUM-ACTIVATED CHLORIDE CHANNEL REGULATOR"/>
    <property type="match status" value="1"/>
</dbReference>
<evidence type="ECO:0000256" key="4">
    <source>
        <dbReference type="SAM" id="MobiDB-lite"/>
    </source>
</evidence>
<dbReference type="SMART" id="SM00184">
    <property type="entry name" value="RING"/>
    <property type="match status" value="1"/>
</dbReference>
<evidence type="ECO:0000313" key="9">
    <source>
        <dbReference type="Proteomes" id="UP000663828"/>
    </source>
</evidence>
<dbReference type="InterPro" id="IPR002035">
    <property type="entry name" value="VWF_A"/>
</dbReference>
<dbReference type="Pfam" id="PF00092">
    <property type="entry name" value="VWA"/>
    <property type="match status" value="1"/>
</dbReference>
<evidence type="ECO:0000313" key="7">
    <source>
        <dbReference type="EMBL" id="CAF1081406.1"/>
    </source>
</evidence>
<dbReference type="InterPro" id="IPR051266">
    <property type="entry name" value="CLCR"/>
</dbReference>
<evidence type="ECO:0000259" key="6">
    <source>
        <dbReference type="PROSITE" id="PS50234"/>
    </source>
</evidence>
<protein>
    <submittedName>
        <fullName evidence="7">Uncharacterized protein</fullName>
    </submittedName>
</protein>
<dbReference type="InterPro" id="IPR013083">
    <property type="entry name" value="Znf_RING/FYVE/PHD"/>
</dbReference>
<dbReference type="EMBL" id="CAJNOR010001128">
    <property type="protein sequence ID" value="CAF1081406.1"/>
    <property type="molecule type" value="Genomic_DNA"/>
</dbReference>
<dbReference type="SUPFAM" id="SSF57850">
    <property type="entry name" value="RING/U-box"/>
    <property type="match status" value="1"/>
</dbReference>
<dbReference type="OrthoDB" id="299997at2759"/>
<accession>A0A814MLI6</accession>
<dbReference type="PROSITE" id="PS50089">
    <property type="entry name" value="ZF_RING_2"/>
    <property type="match status" value="1"/>
</dbReference>
<keyword evidence="1 3" id="KW-0479">Metal-binding</keyword>
<dbReference type="InterPro" id="IPR001841">
    <property type="entry name" value="Znf_RING"/>
</dbReference>
<feature type="compositionally biased region" description="Low complexity" evidence="4">
    <location>
        <begin position="601"/>
        <end position="638"/>
    </location>
</feature>
<sequence length="649" mass="71548">MSSTDSTQLIQSTTASDDCSICLNSLTSNSILLTLTCNHRFHLQCLASNIQARNNVCPLCRSAIDATAVQLLAGVTHPPQTLPLYTPSPPPHIPIRPHSVPTIPSVEDPIDETAVQALTARVSSARQTAAIAASADTATDRPTITATTTLEYCAQPLQPASNIYGLVTLQAPPQIISLNDASSIPTRVPIDLVCVVDQSGSMAGDKLTLLRQTLVYITEQLNDLDRLGIVSFDTRAYNRSHGLKRMNPQNQQTLTNAINNDIVDGGGTFIGCGLKMGIDLLKDRQTKNPIAALLLLTDGQDNQSHDYTELLSTLPTDVLCHTFGYGPDHIANLLVKIAETGNNGSFTYIDQEQAVGAAFAVTLGGLFSCVAKQIQVRIELNGQYTITDIHSKYPHEPTALPSNKLTVKFNDLNADEKRNLIFQLHVPEIEESQTIDMNSQNTMSQDVQLADVPSVIGHVSVTYIDPNNDQTVTTIPVPFELIRAAAPTSEQLQVNYTLDLQRNRVETARGLKRAMDERDYHRSRNILKDQVKKIKASVSGNDPFCLSLIQDLAHHYPSENAYRSSHNNTYMQHSSERGTYAPTTTFSSLMYQSPCQQQQAMHFQQQVPMRQPPVQLQSQQQQQQQQQPMPVQPQSQQQEKPDEQNNDQI</sequence>
<dbReference type="CDD" id="cd16448">
    <property type="entry name" value="RING-H2"/>
    <property type="match status" value="1"/>
</dbReference>
<dbReference type="Pfam" id="PF13639">
    <property type="entry name" value="zf-RING_2"/>
    <property type="match status" value="1"/>
</dbReference>
<gene>
    <name evidence="8" type="ORF">EDS130_LOCUS24508</name>
    <name evidence="7" type="ORF">XAT740_LOCUS17343</name>
</gene>
<dbReference type="Gene3D" id="3.30.40.10">
    <property type="entry name" value="Zinc/RING finger domain, C3HC4 (zinc finger)"/>
    <property type="match status" value="1"/>
</dbReference>
<organism evidence="7 9">
    <name type="scientific">Adineta ricciae</name>
    <name type="common">Rotifer</name>
    <dbReference type="NCBI Taxonomy" id="249248"/>
    <lineage>
        <taxon>Eukaryota</taxon>
        <taxon>Metazoa</taxon>
        <taxon>Spiralia</taxon>
        <taxon>Gnathifera</taxon>
        <taxon>Rotifera</taxon>
        <taxon>Eurotatoria</taxon>
        <taxon>Bdelloidea</taxon>
        <taxon>Adinetida</taxon>
        <taxon>Adinetidae</taxon>
        <taxon>Adineta</taxon>
    </lineage>
</organism>
<evidence type="ECO:0000259" key="5">
    <source>
        <dbReference type="PROSITE" id="PS50089"/>
    </source>
</evidence>
<dbReference type="PANTHER" id="PTHR10579:SF43">
    <property type="entry name" value="ZINC FINGER (C3HC4-TYPE RING FINGER) FAMILY PROTEIN"/>
    <property type="match status" value="1"/>
</dbReference>
<keyword evidence="1 3" id="KW-0863">Zinc-finger</keyword>
<proteinExistence type="predicted"/>